<name>A0ACA9KBC3_9GLOM</name>
<proteinExistence type="predicted"/>
<keyword evidence="2" id="KW-1185">Reference proteome</keyword>
<organism evidence="1 2">
    <name type="scientific">Racocetra persica</name>
    <dbReference type="NCBI Taxonomy" id="160502"/>
    <lineage>
        <taxon>Eukaryota</taxon>
        <taxon>Fungi</taxon>
        <taxon>Fungi incertae sedis</taxon>
        <taxon>Mucoromycota</taxon>
        <taxon>Glomeromycotina</taxon>
        <taxon>Glomeromycetes</taxon>
        <taxon>Diversisporales</taxon>
        <taxon>Gigasporaceae</taxon>
        <taxon>Racocetra</taxon>
    </lineage>
</organism>
<dbReference type="Proteomes" id="UP000789920">
    <property type="component" value="Unassembled WGS sequence"/>
</dbReference>
<evidence type="ECO:0000313" key="1">
    <source>
        <dbReference type="EMBL" id="CAG8463967.1"/>
    </source>
</evidence>
<reference evidence="1" key="1">
    <citation type="submission" date="2021-06" db="EMBL/GenBank/DDBJ databases">
        <authorList>
            <person name="Kallberg Y."/>
            <person name="Tangrot J."/>
            <person name="Rosling A."/>
        </authorList>
    </citation>
    <scope>NUCLEOTIDE SEQUENCE</scope>
    <source>
        <strain evidence="1">MA461A</strain>
    </source>
</reference>
<protein>
    <submittedName>
        <fullName evidence="1">36800_t:CDS:1</fullName>
    </submittedName>
</protein>
<accession>A0ACA9KBC3</accession>
<evidence type="ECO:0000313" key="2">
    <source>
        <dbReference type="Proteomes" id="UP000789920"/>
    </source>
</evidence>
<gene>
    <name evidence="1" type="ORF">RPERSI_LOCUS276</name>
</gene>
<sequence>MYSIQFIIQPSCGTPTLINNLNVNSNKTVEPGNYVLLTITCYTCERAGHYSRNCPELPNIQNNSSANNSLLALINNSGTANNSENQTLYLSIPEEDEPLFLPAKRPIRPKPIMNTPILQKRQAETKAVNLINLEETGENKDPDIE</sequence>
<dbReference type="EMBL" id="CAJVQC010000203">
    <property type="protein sequence ID" value="CAG8463967.1"/>
    <property type="molecule type" value="Genomic_DNA"/>
</dbReference>
<comment type="caution">
    <text evidence="1">The sequence shown here is derived from an EMBL/GenBank/DDBJ whole genome shotgun (WGS) entry which is preliminary data.</text>
</comment>